<keyword evidence="2" id="KW-1185">Reference proteome</keyword>
<accession>A0A1Q9E3E8</accession>
<dbReference type="OrthoDB" id="10326819at2759"/>
<comment type="caution">
    <text evidence="1">The sequence shown here is derived from an EMBL/GenBank/DDBJ whole genome shotgun (WGS) entry which is preliminary data.</text>
</comment>
<organism evidence="1 2">
    <name type="scientific">Symbiodinium microadriaticum</name>
    <name type="common">Dinoflagellate</name>
    <name type="synonym">Zooxanthella microadriatica</name>
    <dbReference type="NCBI Taxonomy" id="2951"/>
    <lineage>
        <taxon>Eukaryota</taxon>
        <taxon>Sar</taxon>
        <taxon>Alveolata</taxon>
        <taxon>Dinophyceae</taxon>
        <taxon>Suessiales</taxon>
        <taxon>Symbiodiniaceae</taxon>
        <taxon>Symbiodinium</taxon>
    </lineage>
</organism>
<evidence type="ECO:0000313" key="1">
    <source>
        <dbReference type="EMBL" id="OLQ01931.1"/>
    </source>
</evidence>
<gene>
    <name evidence="1" type="ORF">AK812_SmicGene15285</name>
</gene>
<protein>
    <submittedName>
        <fullName evidence="1">Uncharacterized protein</fullName>
    </submittedName>
</protein>
<sequence>MGEVDLVVISGKTLKPVIPSKRNLPLKVSLQFRLHQAFIFYNSSIEIVETLLEARADVNEQLRIANPIWRAMFLAYGFRHRFSPSLRLGDSCGNFPNIGVV</sequence>
<dbReference type="EMBL" id="LSRX01000277">
    <property type="protein sequence ID" value="OLQ01931.1"/>
    <property type="molecule type" value="Genomic_DNA"/>
</dbReference>
<name>A0A1Q9E3E8_SYMMI</name>
<dbReference type="AlphaFoldDB" id="A0A1Q9E3E8"/>
<reference evidence="1 2" key="1">
    <citation type="submission" date="2016-02" db="EMBL/GenBank/DDBJ databases">
        <title>Genome analysis of coral dinoflagellate symbionts highlights evolutionary adaptations to a symbiotic lifestyle.</title>
        <authorList>
            <person name="Aranda M."/>
            <person name="Li Y."/>
            <person name="Liew Y.J."/>
            <person name="Baumgarten S."/>
            <person name="Simakov O."/>
            <person name="Wilson M."/>
            <person name="Piel J."/>
            <person name="Ashoor H."/>
            <person name="Bougouffa S."/>
            <person name="Bajic V.B."/>
            <person name="Ryu T."/>
            <person name="Ravasi T."/>
            <person name="Bayer T."/>
            <person name="Micklem G."/>
            <person name="Kim H."/>
            <person name="Bhak J."/>
            <person name="Lajeunesse T.C."/>
            <person name="Voolstra C.R."/>
        </authorList>
    </citation>
    <scope>NUCLEOTIDE SEQUENCE [LARGE SCALE GENOMIC DNA]</scope>
    <source>
        <strain evidence="1 2">CCMP2467</strain>
    </source>
</reference>
<evidence type="ECO:0000313" key="2">
    <source>
        <dbReference type="Proteomes" id="UP000186817"/>
    </source>
</evidence>
<dbReference type="Proteomes" id="UP000186817">
    <property type="component" value="Unassembled WGS sequence"/>
</dbReference>
<proteinExistence type="predicted"/>